<organism evidence="3 4">
    <name type="scientific">Desulfotignum phosphitoxidans DSM 13687</name>
    <dbReference type="NCBI Taxonomy" id="1286635"/>
    <lineage>
        <taxon>Bacteria</taxon>
        <taxon>Pseudomonadati</taxon>
        <taxon>Thermodesulfobacteriota</taxon>
        <taxon>Desulfobacteria</taxon>
        <taxon>Desulfobacterales</taxon>
        <taxon>Desulfobacteraceae</taxon>
        <taxon>Desulfotignum</taxon>
    </lineage>
</organism>
<dbReference type="OrthoDB" id="8910395at2"/>
<feature type="domain" description="BON" evidence="2">
    <location>
        <begin position="105"/>
        <end position="173"/>
    </location>
</feature>
<feature type="domain" description="BON" evidence="2">
    <location>
        <begin position="196"/>
        <end position="263"/>
    </location>
</feature>
<dbReference type="AlphaFoldDB" id="S0G6E9"/>
<gene>
    <name evidence="3" type="ORF">Dpo_1c07500</name>
</gene>
<comment type="caution">
    <text evidence="3">The sequence shown here is derived from an EMBL/GenBank/DDBJ whole genome shotgun (WGS) entry which is preliminary data.</text>
</comment>
<dbReference type="PANTHER" id="PTHR34606:SF15">
    <property type="entry name" value="BON DOMAIN-CONTAINING PROTEIN"/>
    <property type="match status" value="1"/>
</dbReference>
<dbReference type="Pfam" id="PF04972">
    <property type="entry name" value="BON"/>
    <property type="match status" value="3"/>
</dbReference>
<keyword evidence="4" id="KW-1185">Reference proteome</keyword>
<evidence type="ECO:0000256" key="1">
    <source>
        <dbReference type="SAM" id="SignalP"/>
    </source>
</evidence>
<dbReference type="PATRIC" id="fig|1286635.3.peg.782"/>
<dbReference type="RefSeq" id="WP_006964356.1">
    <property type="nucleotide sequence ID" value="NZ_APJX01000001.1"/>
</dbReference>
<dbReference type="InterPro" id="IPR007055">
    <property type="entry name" value="BON_dom"/>
</dbReference>
<evidence type="ECO:0000313" key="3">
    <source>
        <dbReference type="EMBL" id="EMS81609.1"/>
    </source>
</evidence>
<dbReference type="Gene3D" id="3.30.1340.30">
    <property type="match status" value="3"/>
</dbReference>
<accession>S0G6E9</accession>
<dbReference type="PROSITE" id="PS50914">
    <property type="entry name" value="BON"/>
    <property type="match status" value="3"/>
</dbReference>
<sequence length="263" mass="28221">MKKLRYCLAVLAAVASMVFITAPLFATEMDDRIESSAKNTHVFKTFLKDDQINMKSKDGFVTLTGTVLDASHKTLAGETVACLPGVKGVDNKLEEKGENRPAEKSDAWLITKVKTTLLFHRNVSGLGTEVLADNGTVTLRGEADSVAQKDLTTEYVMDVDGVDKVNNEMTVSDPAAEKPDDKTIAKNMDTVIEAVDDASITALVKTSLLYHRSTSGLSTNVKTKDGVVTLEGKATTAAEKDLAGKYAGDVDGVRSVNNNMTVE</sequence>
<evidence type="ECO:0000313" key="4">
    <source>
        <dbReference type="Proteomes" id="UP000014216"/>
    </source>
</evidence>
<feature type="domain" description="BON" evidence="2">
    <location>
        <begin position="29"/>
        <end position="97"/>
    </location>
</feature>
<feature type="signal peptide" evidence="1">
    <location>
        <begin position="1"/>
        <end position="26"/>
    </location>
</feature>
<proteinExistence type="predicted"/>
<protein>
    <submittedName>
        <fullName evidence="3">BON domain-containing periplasmatic protein</fullName>
    </submittedName>
</protein>
<dbReference type="PANTHER" id="PTHR34606">
    <property type="entry name" value="BON DOMAIN-CONTAINING PROTEIN"/>
    <property type="match status" value="1"/>
</dbReference>
<dbReference type="EMBL" id="APJX01000001">
    <property type="protein sequence ID" value="EMS81609.1"/>
    <property type="molecule type" value="Genomic_DNA"/>
</dbReference>
<keyword evidence="1" id="KW-0732">Signal</keyword>
<reference evidence="3 4" key="1">
    <citation type="journal article" date="2013" name="Genome Announc.">
        <title>Draft Genome Sequence of Desulfotignum phosphitoxidans DSM 13687 Strain FiPS-3.</title>
        <authorList>
            <person name="Poehlein A."/>
            <person name="Daniel R."/>
            <person name="Simeonova D.D."/>
        </authorList>
    </citation>
    <scope>NUCLEOTIDE SEQUENCE [LARGE SCALE GENOMIC DNA]</scope>
    <source>
        <strain evidence="3 4">DSM 13687</strain>
    </source>
</reference>
<feature type="chain" id="PRO_5004487094" evidence="1">
    <location>
        <begin position="27"/>
        <end position="263"/>
    </location>
</feature>
<dbReference type="Proteomes" id="UP000014216">
    <property type="component" value="Unassembled WGS sequence"/>
</dbReference>
<evidence type="ECO:0000259" key="2">
    <source>
        <dbReference type="PROSITE" id="PS50914"/>
    </source>
</evidence>
<name>S0G6E9_9BACT</name>
<dbReference type="InterPro" id="IPR051686">
    <property type="entry name" value="Lipoprotein_DolP"/>
</dbReference>